<evidence type="ECO:0000313" key="2">
    <source>
        <dbReference type="Proteomes" id="UP000789860"/>
    </source>
</evidence>
<reference evidence="1" key="1">
    <citation type="submission" date="2021-06" db="EMBL/GenBank/DDBJ databases">
        <authorList>
            <person name="Kallberg Y."/>
            <person name="Tangrot J."/>
            <person name="Rosling A."/>
        </authorList>
    </citation>
    <scope>NUCLEOTIDE SEQUENCE</scope>
    <source>
        <strain evidence="1">AU212A</strain>
    </source>
</reference>
<keyword evidence="2" id="KW-1185">Reference proteome</keyword>
<accession>A0ACA9JU51</accession>
<comment type="caution">
    <text evidence="1">The sequence shown here is derived from an EMBL/GenBank/DDBJ whole genome shotgun (WGS) entry which is preliminary data.</text>
</comment>
<sequence length="400" mass="46454">MKVKVIRKDVISDCRQRGIICKDDNLNPPEIFKSICNTVINHTDLTKHEKQYLINELIKIRDAQNIIGDIGERRTCAYCNNQVIAITYCERCIRNYLQRNSNKWTTGNIKLDELIQECQINSVSPSDIFEWIPFESFKNVEFKEEGSFSSLYVAIWENGPFTEWDAENQELKRCGEGSYILRNLKNSGIADELCLTLEKFSQSLIKCYGLTRNPETQDIMIVLEHMDNNLNDFLAKTELTWKIKFRIVRNISNGIRKIHNQKAIHKNLHSRNVLVDESKPHCVVSDFENLLKEIYENDGIIKKLKLIPFKISRKKKLLNWFKFKCQRNKKLSTTKESNSTPLIAEQIKSSPLIVEKDKSPLLITDQDESLLLVDIQNKSRIYQFNNLPLPKNAAQGNLSL</sequence>
<dbReference type="Proteomes" id="UP000789860">
    <property type="component" value="Unassembled WGS sequence"/>
</dbReference>
<dbReference type="EMBL" id="CAJVPM010000053">
    <property type="protein sequence ID" value="CAG8435132.1"/>
    <property type="molecule type" value="Genomic_DNA"/>
</dbReference>
<proteinExistence type="predicted"/>
<protein>
    <submittedName>
        <fullName evidence="1">9994_t:CDS:1</fullName>
    </submittedName>
</protein>
<organism evidence="1 2">
    <name type="scientific">Scutellospora calospora</name>
    <dbReference type="NCBI Taxonomy" id="85575"/>
    <lineage>
        <taxon>Eukaryota</taxon>
        <taxon>Fungi</taxon>
        <taxon>Fungi incertae sedis</taxon>
        <taxon>Mucoromycota</taxon>
        <taxon>Glomeromycotina</taxon>
        <taxon>Glomeromycetes</taxon>
        <taxon>Diversisporales</taxon>
        <taxon>Gigasporaceae</taxon>
        <taxon>Scutellospora</taxon>
    </lineage>
</organism>
<gene>
    <name evidence="1" type="ORF">SCALOS_LOCUS160</name>
</gene>
<evidence type="ECO:0000313" key="1">
    <source>
        <dbReference type="EMBL" id="CAG8435132.1"/>
    </source>
</evidence>
<name>A0ACA9JU51_9GLOM</name>